<dbReference type="EMBL" id="JBHSUA010000006">
    <property type="protein sequence ID" value="MFC6395580.1"/>
    <property type="molecule type" value="Genomic_DNA"/>
</dbReference>
<keyword evidence="4" id="KW-1185">Reference proteome</keyword>
<feature type="chain" id="PRO_5045063579" evidence="2">
    <location>
        <begin position="23"/>
        <end position="194"/>
    </location>
</feature>
<comment type="caution">
    <text evidence="3">The sequence shown here is derived from an EMBL/GenBank/DDBJ whole genome shotgun (WGS) entry which is preliminary data.</text>
</comment>
<sequence>MNQRHSKLALGAVLLATATAGAAAWQMQPVRDVHVAATEAFDLDKAANAAAWADDVFVAEVTSGPKYHSISGDLPVTVWNAKVLDVSKGRVTKTIHIAQSGGLDSVKKERFVVEGVIPLEEGHTYLFVTRASSRGWHMVPTGRQPVEITGSPSTALAAFKKEASHEKVTPDLEQFPSEVAASQNDDTIYQKAQA</sequence>
<keyword evidence="2" id="KW-0732">Signal</keyword>
<accession>A0ABW1WWE6</accession>
<name>A0ABW1WWE6_9ACTN</name>
<feature type="signal peptide" evidence="2">
    <location>
        <begin position="1"/>
        <end position="22"/>
    </location>
</feature>
<feature type="compositionally biased region" description="Polar residues" evidence="1">
    <location>
        <begin position="180"/>
        <end position="194"/>
    </location>
</feature>
<organism evidence="3 4">
    <name type="scientific">Luteococcus sanguinis</name>
    <dbReference type="NCBI Taxonomy" id="174038"/>
    <lineage>
        <taxon>Bacteria</taxon>
        <taxon>Bacillati</taxon>
        <taxon>Actinomycetota</taxon>
        <taxon>Actinomycetes</taxon>
        <taxon>Propionibacteriales</taxon>
        <taxon>Propionibacteriaceae</taxon>
        <taxon>Luteococcus</taxon>
    </lineage>
</organism>
<evidence type="ECO:0000313" key="3">
    <source>
        <dbReference type="EMBL" id="MFC6395580.1"/>
    </source>
</evidence>
<gene>
    <name evidence="3" type="ORF">ACFP57_01025</name>
</gene>
<proteinExistence type="predicted"/>
<dbReference type="RefSeq" id="WP_343886321.1">
    <property type="nucleotide sequence ID" value="NZ_BAAAKI010000014.1"/>
</dbReference>
<reference evidence="4" key="1">
    <citation type="journal article" date="2019" name="Int. J. Syst. Evol. Microbiol.">
        <title>The Global Catalogue of Microorganisms (GCM) 10K type strain sequencing project: providing services to taxonomists for standard genome sequencing and annotation.</title>
        <authorList>
            <consortium name="The Broad Institute Genomics Platform"/>
            <consortium name="The Broad Institute Genome Sequencing Center for Infectious Disease"/>
            <person name="Wu L."/>
            <person name="Ma J."/>
        </authorList>
    </citation>
    <scope>NUCLEOTIDE SEQUENCE [LARGE SCALE GENOMIC DNA]</scope>
    <source>
        <strain evidence="4">CGMCC 1.15277</strain>
    </source>
</reference>
<evidence type="ECO:0000313" key="4">
    <source>
        <dbReference type="Proteomes" id="UP001596266"/>
    </source>
</evidence>
<evidence type="ECO:0000256" key="2">
    <source>
        <dbReference type="SAM" id="SignalP"/>
    </source>
</evidence>
<evidence type="ECO:0000256" key="1">
    <source>
        <dbReference type="SAM" id="MobiDB-lite"/>
    </source>
</evidence>
<protein>
    <submittedName>
        <fullName evidence="3">Uncharacterized protein</fullName>
    </submittedName>
</protein>
<feature type="region of interest" description="Disordered" evidence="1">
    <location>
        <begin position="167"/>
        <end position="194"/>
    </location>
</feature>
<dbReference type="Proteomes" id="UP001596266">
    <property type="component" value="Unassembled WGS sequence"/>
</dbReference>